<reference evidence="3" key="1">
    <citation type="journal article" date="2019" name="Int. J. Syst. Evol. Microbiol.">
        <title>The Global Catalogue of Microorganisms (GCM) 10K type strain sequencing project: providing services to taxonomists for standard genome sequencing and annotation.</title>
        <authorList>
            <consortium name="The Broad Institute Genomics Platform"/>
            <consortium name="The Broad Institute Genome Sequencing Center for Infectious Disease"/>
            <person name="Wu L."/>
            <person name="Ma J."/>
        </authorList>
    </citation>
    <scope>NUCLEOTIDE SEQUENCE [LARGE SCALE GENOMIC DNA]</scope>
    <source>
        <strain evidence="3">CGMCC 1.15461</strain>
    </source>
</reference>
<evidence type="ECO:0000313" key="2">
    <source>
        <dbReference type="EMBL" id="GGB73191.1"/>
    </source>
</evidence>
<dbReference type="EMBL" id="BMJE01000003">
    <property type="protein sequence ID" value="GGB73191.1"/>
    <property type="molecule type" value="Genomic_DNA"/>
</dbReference>
<dbReference type="RefSeq" id="WP_188620294.1">
    <property type="nucleotide sequence ID" value="NZ_BMJE01000003.1"/>
</dbReference>
<sequence>MHRNLIIKAFEKMKAEQEKENGIPLSTTATAKLLSDFIYENQKFQFGERSLVDCYKSANDESEEEVMIRQPKVVEALCSYLGYDSFKSFKDANEGGTTIKEDFTEESKTLLTIIKENKTLSVITTVIISSIIIVVLLIHFSNNERWMVWQNDRYVEVNFDLEKYNFSQLKLYNEYRVDNLRKVSVDCNTEFFDANGEVKIWYGKNAKKELEYFTSYGLHPETGKTLKPITSYMINKYVCPEI</sequence>
<feature type="transmembrane region" description="Helical" evidence="1">
    <location>
        <begin position="120"/>
        <end position="140"/>
    </location>
</feature>
<gene>
    <name evidence="2" type="ORF">GCM10007424_11370</name>
</gene>
<name>A0ABQ1JNC6_9FLAO</name>
<proteinExistence type="predicted"/>
<keyword evidence="1" id="KW-0472">Membrane</keyword>
<evidence type="ECO:0000313" key="3">
    <source>
        <dbReference type="Proteomes" id="UP000615760"/>
    </source>
</evidence>
<dbReference type="Proteomes" id="UP000615760">
    <property type="component" value="Unassembled WGS sequence"/>
</dbReference>
<organism evidence="2 3">
    <name type="scientific">Flavobacterium suaedae</name>
    <dbReference type="NCBI Taxonomy" id="1767027"/>
    <lineage>
        <taxon>Bacteria</taxon>
        <taxon>Pseudomonadati</taxon>
        <taxon>Bacteroidota</taxon>
        <taxon>Flavobacteriia</taxon>
        <taxon>Flavobacteriales</taxon>
        <taxon>Flavobacteriaceae</taxon>
        <taxon>Flavobacterium</taxon>
    </lineage>
</organism>
<accession>A0ABQ1JNC6</accession>
<protein>
    <submittedName>
        <fullName evidence="2">Uncharacterized protein</fullName>
    </submittedName>
</protein>
<evidence type="ECO:0000256" key="1">
    <source>
        <dbReference type="SAM" id="Phobius"/>
    </source>
</evidence>
<keyword evidence="1" id="KW-0812">Transmembrane</keyword>
<comment type="caution">
    <text evidence="2">The sequence shown here is derived from an EMBL/GenBank/DDBJ whole genome shotgun (WGS) entry which is preliminary data.</text>
</comment>
<keyword evidence="3" id="KW-1185">Reference proteome</keyword>
<keyword evidence="1" id="KW-1133">Transmembrane helix</keyword>